<dbReference type="Proteomes" id="UP000317940">
    <property type="component" value="Unassembled WGS sequence"/>
</dbReference>
<organism evidence="9 10">
    <name type="scientific">Kitasatospora viridis</name>
    <dbReference type="NCBI Taxonomy" id="281105"/>
    <lineage>
        <taxon>Bacteria</taxon>
        <taxon>Bacillati</taxon>
        <taxon>Actinomycetota</taxon>
        <taxon>Actinomycetes</taxon>
        <taxon>Kitasatosporales</taxon>
        <taxon>Streptomycetaceae</taxon>
        <taxon>Kitasatospora</taxon>
    </lineage>
</organism>
<dbReference type="GO" id="GO:0010181">
    <property type="term" value="F:FMN binding"/>
    <property type="evidence" value="ECO:0007669"/>
    <property type="project" value="InterPro"/>
</dbReference>
<dbReference type="CDD" id="cd02809">
    <property type="entry name" value="alpha_hydroxyacid_oxid_FMN"/>
    <property type="match status" value="1"/>
</dbReference>
<evidence type="ECO:0000256" key="4">
    <source>
        <dbReference type="ARBA" id="ARBA00023002"/>
    </source>
</evidence>
<dbReference type="InterPro" id="IPR008259">
    <property type="entry name" value="FMN_hydac_DH_AS"/>
</dbReference>
<dbReference type="InterPro" id="IPR037396">
    <property type="entry name" value="FMN_HAD"/>
</dbReference>
<feature type="binding site" evidence="7">
    <location>
        <begin position="315"/>
        <end position="316"/>
    </location>
    <ligand>
        <name>FMN</name>
        <dbReference type="ChEBI" id="CHEBI:58210"/>
    </ligand>
</feature>
<dbReference type="RefSeq" id="WP_145909218.1">
    <property type="nucleotide sequence ID" value="NZ_BAAAMZ010000001.1"/>
</dbReference>
<evidence type="ECO:0000256" key="5">
    <source>
        <dbReference type="ARBA" id="ARBA00024042"/>
    </source>
</evidence>
<dbReference type="InterPro" id="IPR000262">
    <property type="entry name" value="FMN-dep_DH"/>
</dbReference>
<protein>
    <submittedName>
        <fullName evidence="9">4-hydroxymandelate oxidase</fullName>
    </submittedName>
</protein>
<comment type="similarity">
    <text evidence="5">Belongs to the FMN-dependent alpha-hydroxy acid dehydrogenase family.</text>
</comment>
<dbReference type="PROSITE" id="PS51349">
    <property type="entry name" value="FMN_HYDROXY_ACID_DH_2"/>
    <property type="match status" value="1"/>
</dbReference>
<dbReference type="GO" id="GO:0016614">
    <property type="term" value="F:oxidoreductase activity, acting on CH-OH group of donors"/>
    <property type="evidence" value="ECO:0007669"/>
    <property type="project" value="UniProtKB-ARBA"/>
</dbReference>
<feature type="binding site" evidence="7">
    <location>
        <position position="132"/>
    </location>
    <ligand>
        <name>glyoxylate</name>
        <dbReference type="ChEBI" id="CHEBI:36655"/>
    </ligand>
</feature>
<feature type="binding site" evidence="7">
    <location>
        <position position="259"/>
    </location>
    <ligand>
        <name>FMN</name>
        <dbReference type="ChEBI" id="CHEBI:58210"/>
    </ligand>
</feature>
<feature type="domain" description="FMN hydroxy acid dehydrogenase" evidence="8">
    <location>
        <begin position="3"/>
        <end position="366"/>
    </location>
</feature>
<evidence type="ECO:0000256" key="7">
    <source>
        <dbReference type="PIRSR" id="PIRSR000138-2"/>
    </source>
</evidence>
<keyword evidence="2 7" id="KW-0285">Flavoprotein</keyword>
<name>A0A561TS78_9ACTN</name>
<feature type="binding site" evidence="7">
    <location>
        <position position="134"/>
    </location>
    <ligand>
        <name>glyoxylate</name>
        <dbReference type="ChEBI" id="CHEBI:36655"/>
    </ligand>
</feature>
<sequence length="380" mass="40187">MGPVEPADLDSTYFEAAARARLPADIWDFMQGGSGAERTLAANRAQFEHCRLRPRTLVDVSTTDQSLTLLGSRLRTPIGIAPMAYHQLFHPEGEVATARAAGRAGAVMVAGIFASRTLEAIAEAATGPLWLQLYWLRRRDALAAVVERAEAAGFRALVLTVDAPRIGRRLRDARNGFAVPAHIRAVNLDQTLMAASHRSGQGSSGIAEHAREQFDPSLTWADLSWLRERSSLPIVLKGILTAEDARLAAEHGVDAVVVSNHGGRQLDGALPTLAALPEVVAAVPPTLPVLLDGGVRTGTDVALAIALGARAVLIGRPVLWGLAVDGEEGVARILALLKAELDDTLALLGRPRLADLDHTAVARPAGSAAPLATPTPDQCR</sequence>
<keyword evidence="10" id="KW-1185">Reference proteome</keyword>
<feature type="binding site" evidence="7">
    <location>
        <position position="169"/>
    </location>
    <ligand>
        <name>glyoxylate</name>
        <dbReference type="ChEBI" id="CHEBI:36655"/>
    </ligand>
</feature>
<accession>A0A561TS78</accession>
<proteinExistence type="inferred from homology"/>
<feature type="binding site" evidence="7">
    <location>
        <position position="264"/>
    </location>
    <ligand>
        <name>glyoxylate</name>
        <dbReference type="ChEBI" id="CHEBI:36655"/>
    </ligand>
</feature>
<feature type="binding site" evidence="7">
    <location>
        <position position="261"/>
    </location>
    <ligand>
        <name>glyoxylate</name>
        <dbReference type="ChEBI" id="CHEBI:36655"/>
    </ligand>
</feature>
<dbReference type="Gene3D" id="3.20.20.70">
    <property type="entry name" value="Aldolase class I"/>
    <property type="match status" value="1"/>
</dbReference>
<dbReference type="InterPro" id="IPR012133">
    <property type="entry name" value="Alpha-hydoxy_acid_DH_FMN"/>
</dbReference>
<dbReference type="PANTHER" id="PTHR10578:SF107">
    <property type="entry name" value="2-HYDROXYACID OXIDASE 1"/>
    <property type="match status" value="1"/>
</dbReference>
<evidence type="ECO:0000259" key="8">
    <source>
        <dbReference type="PROSITE" id="PS51349"/>
    </source>
</evidence>
<dbReference type="PROSITE" id="PS00557">
    <property type="entry name" value="FMN_HYDROXY_ACID_DH_1"/>
    <property type="match status" value="1"/>
</dbReference>
<dbReference type="EMBL" id="VIWT01000003">
    <property type="protein sequence ID" value="TWF89959.1"/>
    <property type="molecule type" value="Genomic_DNA"/>
</dbReference>
<dbReference type="PANTHER" id="PTHR10578">
    <property type="entry name" value="S -2-HYDROXY-ACID OXIDASE-RELATED"/>
    <property type="match status" value="1"/>
</dbReference>
<dbReference type="OrthoDB" id="9770452at2"/>
<feature type="binding site" evidence="7">
    <location>
        <begin position="292"/>
        <end position="296"/>
    </location>
    <ligand>
        <name>FMN</name>
        <dbReference type="ChEBI" id="CHEBI:58210"/>
    </ligand>
</feature>
<comment type="caution">
    <text evidence="9">The sequence shown here is derived from an EMBL/GenBank/DDBJ whole genome shotgun (WGS) entry which is preliminary data.</text>
</comment>
<gene>
    <name evidence="9" type="ORF">FHX73_133</name>
</gene>
<evidence type="ECO:0000256" key="3">
    <source>
        <dbReference type="ARBA" id="ARBA00022643"/>
    </source>
</evidence>
<reference evidence="9 10" key="1">
    <citation type="submission" date="2019-06" db="EMBL/GenBank/DDBJ databases">
        <title>Sequencing the genomes of 1000 actinobacteria strains.</title>
        <authorList>
            <person name="Klenk H.-P."/>
        </authorList>
    </citation>
    <scope>NUCLEOTIDE SEQUENCE [LARGE SCALE GENOMIC DNA]</scope>
    <source>
        <strain evidence="9 10">DSM 44826</strain>
    </source>
</reference>
<dbReference type="Pfam" id="PF01070">
    <property type="entry name" value="FMN_dh"/>
    <property type="match status" value="1"/>
</dbReference>
<feature type="binding site" evidence="7">
    <location>
        <begin position="82"/>
        <end position="84"/>
    </location>
    <ligand>
        <name>FMN</name>
        <dbReference type="ChEBI" id="CHEBI:58210"/>
    </ligand>
</feature>
<dbReference type="PIRSF" id="PIRSF000138">
    <property type="entry name" value="Al-hdrx_acd_dh"/>
    <property type="match status" value="1"/>
</dbReference>
<evidence type="ECO:0000313" key="9">
    <source>
        <dbReference type="EMBL" id="TWF89959.1"/>
    </source>
</evidence>
<feature type="binding site" evidence="7">
    <location>
        <position position="237"/>
    </location>
    <ligand>
        <name>FMN</name>
        <dbReference type="ChEBI" id="CHEBI:58210"/>
    </ligand>
</feature>
<dbReference type="SUPFAM" id="SSF51395">
    <property type="entry name" value="FMN-linked oxidoreductases"/>
    <property type="match status" value="1"/>
</dbReference>
<comment type="cofactor">
    <cofactor evidence="1">
        <name>FMN</name>
        <dbReference type="ChEBI" id="CHEBI:58210"/>
    </cofactor>
</comment>
<evidence type="ECO:0000256" key="2">
    <source>
        <dbReference type="ARBA" id="ARBA00022630"/>
    </source>
</evidence>
<dbReference type="AlphaFoldDB" id="A0A561TS78"/>
<keyword evidence="4" id="KW-0560">Oxidoreductase</keyword>
<evidence type="ECO:0000256" key="1">
    <source>
        <dbReference type="ARBA" id="ARBA00001917"/>
    </source>
</evidence>
<dbReference type="FunFam" id="3.20.20.70:FF:000029">
    <property type="entry name" value="L-lactate dehydrogenase"/>
    <property type="match status" value="1"/>
</dbReference>
<dbReference type="InterPro" id="IPR013785">
    <property type="entry name" value="Aldolase_TIM"/>
</dbReference>
<evidence type="ECO:0000313" key="10">
    <source>
        <dbReference type="Proteomes" id="UP000317940"/>
    </source>
</evidence>
<keyword evidence="3 7" id="KW-0288">FMN</keyword>
<evidence type="ECO:0000256" key="6">
    <source>
        <dbReference type="PIRSR" id="PIRSR000138-1"/>
    </source>
</evidence>
<feature type="binding site" evidence="7">
    <location>
        <position position="160"/>
    </location>
    <ligand>
        <name>FMN</name>
        <dbReference type="ChEBI" id="CHEBI:58210"/>
    </ligand>
</feature>
<feature type="active site" description="Proton acceptor" evidence="6">
    <location>
        <position position="261"/>
    </location>
</feature>